<dbReference type="InterPro" id="IPR001584">
    <property type="entry name" value="Integrase_cat-core"/>
</dbReference>
<feature type="domain" description="Integrase catalytic" evidence="11">
    <location>
        <begin position="1"/>
        <end position="164"/>
    </location>
</feature>
<dbReference type="PANTHER" id="PTHR42648:SF11">
    <property type="entry name" value="TRANSPOSON TY4-P GAG-POL POLYPROTEIN"/>
    <property type="match status" value="1"/>
</dbReference>
<reference evidence="12 13" key="1">
    <citation type="submission" date="2024-01" db="EMBL/GenBank/DDBJ databases">
        <title>The complete chloroplast genome sequence of Lithospermum erythrorhizon: insights into the phylogenetic relationship among Boraginaceae species and the maternal lineages of purple gromwells.</title>
        <authorList>
            <person name="Okada T."/>
            <person name="Watanabe K."/>
        </authorList>
    </citation>
    <scope>NUCLEOTIDE SEQUENCE [LARGE SCALE GENOMIC DNA]</scope>
</reference>
<evidence type="ECO:0000259" key="11">
    <source>
        <dbReference type="PROSITE" id="PS50994"/>
    </source>
</evidence>
<dbReference type="GO" id="GO:0003676">
    <property type="term" value="F:nucleic acid binding"/>
    <property type="evidence" value="ECO:0007669"/>
    <property type="project" value="InterPro"/>
</dbReference>
<dbReference type="GO" id="GO:0003964">
    <property type="term" value="F:RNA-directed DNA polymerase activity"/>
    <property type="evidence" value="ECO:0007669"/>
    <property type="project" value="UniProtKB-KW"/>
</dbReference>
<dbReference type="Pfam" id="PF07727">
    <property type="entry name" value="RVT_2"/>
    <property type="match status" value="1"/>
</dbReference>
<evidence type="ECO:0000256" key="3">
    <source>
        <dbReference type="ARBA" id="ARBA00022759"/>
    </source>
</evidence>
<evidence type="ECO:0000256" key="8">
    <source>
        <dbReference type="ARBA" id="ARBA00022932"/>
    </source>
</evidence>
<dbReference type="InterPro" id="IPR039537">
    <property type="entry name" value="Retrotran_Ty1/copia-like"/>
</dbReference>
<keyword evidence="9" id="KW-0233">DNA recombination</keyword>
<evidence type="ECO:0000256" key="9">
    <source>
        <dbReference type="ARBA" id="ARBA00023172"/>
    </source>
</evidence>
<evidence type="ECO:0000256" key="1">
    <source>
        <dbReference type="ARBA" id="ARBA00022722"/>
    </source>
</evidence>
<dbReference type="GO" id="GO:0004519">
    <property type="term" value="F:endonuclease activity"/>
    <property type="evidence" value="ECO:0007669"/>
    <property type="project" value="UniProtKB-KW"/>
</dbReference>
<evidence type="ECO:0000256" key="5">
    <source>
        <dbReference type="ARBA" id="ARBA00022842"/>
    </source>
</evidence>
<keyword evidence="2" id="KW-0479">Metal-binding</keyword>
<keyword evidence="7" id="KW-0695">RNA-directed DNA polymerase</keyword>
<comment type="caution">
    <text evidence="12">The sequence shown here is derived from an EMBL/GenBank/DDBJ whole genome shotgun (WGS) entry which is preliminary data.</text>
</comment>
<dbReference type="Gene3D" id="3.30.420.10">
    <property type="entry name" value="Ribonuclease H-like superfamily/Ribonuclease H"/>
    <property type="match status" value="1"/>
</dbReference>
<evidence type="ECO:0000313" key="12">
    <source>
        <dbReference type="EMBL" id="GAA0150104.1"/>
    </source>
</evidence>
<dbReference type="InterPro" id="IPR012337">
    <property type="entry name" value="RNaseH-like_sf"/>
</dbReference>
<protein>
    <recommendedName>
        <fullName evidence="11">Integrase catalytic domain-containing protein</fullName>
    </recommendedName>
</protein>
<keyword evidence="6" id="KW-0229">DNA integration</keyword>
<dbReference type="InterPro" id="IPR013103">
    <property type="entry name" value="RVT_2"/>
</dbReference>
<dbReference type="GO" id="GO:0046872">
    <property type="term" value="F:metal ion binding"/>
    <property type="evidence" value="ECO:0007669"/>
    <property type="project" value="UniProtKB-KW"/>
</dbReference>
<evidence type="ECO:0000313" key="13">
    <source>
        <dbReference type="Proteomes" id="UP001454036"/>
    </source>
</evidence>
<keyword evidence="1" id="KW-0540">Nuclease</keyword>
<sequence length="365" mass="43062">MWSTLYFLQGAILRDFATTASSDVDKEDMAKLWHLRLGHMSERGMQILAKDNLLVKKIKRLRTDNGLEFYSSEFDELCMNEGIVRHHIMRYTSQQNVVVERMNQALLERARCMLSHAGLEKKFWTEAENWSQERRRNVVFDENFIFNSTLKTSISEDEYGVEKQVEQRIEASCEITEEVDPHEPSSYKEVVTGIESIQWLAAMGEEIESLQKNRLGSWQEDHRERVLLAIVAHQELEFEQLDVQTTFLHGDLEEEIYMTQPVGFRVPEKEDYVCKLKKSLYGLKQFSRQWYKRFDSYMLEIGYLRSPYDSCVYYNKFKNGSFIYLVLYVDDMLLSTVDKSNMQRLKRLLSVEFDMKDLGAAKKIM</sequence>
<dbReference type="Proteomes" id="UP001454036">
    <property type="component" value="Unassembled WGS sequence"/>
</dbReference>
<organism evidence="12 13">
    <name type="scientific">Lithospermum erythrorhizon</name>
    <name type="common">Purple gromwell</name>
    <name type="synonym">Lithospermum officinale var. erythrorhizon</name>
    <dbReference type="NCBI Taxonomy" id="34254"/>
    <lineage>
        <taxon>Eukaryota</taxon>
        <taxon>Viridiplantae</taxon>
        <taxon>Streptophyta</taxon>
        <taxon>Embryophyta</taxon>
        <taxon>Tracheophyta</taxon>
        <taxon>Spermatophyta</taxon>
        <taxon>Magnoliopsida</taxon>
        <taxon>eudicotyledons</taxon>
        <taxon>Gunneridae</taxon>
        <taxon>Pentapetalae</taxon>
        <taxon>asterids</taxon>
        <taxon>lamiids</taxon>
        <taxon>Boraginales</taxon>
        <taxon>Boraginaceae</taxon>
        <taxon>Boraginoideae</taxon>
        <taxon>Lithospermeae</taxon>
        <taxon>Lithospermum</taxon>
    </lineage>
</organism>
<keyword evidence="3" id="KW-0255">Endonuclease</keyword>
<evidence type="ECO:0000256" key="6">
    <source>
        <dbReference type="ARBA" id="ARBA00022908"/>
    </source>
</evidence>
<dbReference type="GO" id="GO:0016787">
    <property type="term" value="F:hydrolase activity"/>
    <property type="evidence" value="ECO:0007669"/>
    <property type="project" value="UniProtKB-KW"/>
</dbReference>
<keyword evidence="5" id="KW-0460">Magnesium</keyword>
<evidence type="ECO:0000256" key="7">
    <source>
        <dbReference type="ARBA" id="ARBA00022918"/>
    </source>
</evidence>
<dbReference type="Pfam" id="PF13976">
    <property type="entry name" value="gag_pre-integrs"/>
    <property type="match status" value="1"/>
</dbReference>
<proteinExistence type="predicted"/>
<dbReference type="InterPro" id="IPR036397">
    <property type="entry name" value="RNaseH_sf"/>
</dbReference>
<keyword evidence="8" id="KW-0548">Nucleotidyltransferase</keyword>
<evidence type="ECO:0000256" key="4">
    <source>
        <dbReference type="ARBA" id="ARBA00022801"/>
    </source>
</evidence>
<evidence type="ECO:0000256" key="2">
    <source>
        <dbReference type="ARBA" id="ARBA00022723"/>
    </source>
</evidence>
<dbReference type="PANTHER" id="PTHR42648">
    <property type="entry name" value="TRANSPOSASE, PUTATIVE-RELATED"/>
    <property type="match status" value="1"/>
</dbReference>
<keyword evidence="10" id="KW-0511">Multifunctional enzyme</keyword>
<keyword evidence="13" id="KW-1185">Reference proteome</keyword>
<dbReference type="GO" id="GO:0003887">
    <property type="term" value="F:DNA-directed DNA polymerase activity"/>
    <property type="evidence" value="ECO:0007669"/>
    <property type="project" value="UniProtKB-KW"/>
</dbReference>
<dbReference type="GO" id="GO:0006310">
    <property type="term" value="P:DNA recombination"/>
    <property type="evidence" value="ECO:0007669"/>
    <property type="project" value="UniProtKB-KW"/>
</dbReference>
<dbReference type="SUPFAM" id="SSF53098">
    <property type="entry name" value="Ribonuclease H-like"/>
    <property type="match status" value="1"/>
</dbReference>
<accession>A0AAV3PEJ9</accession>
<keyword evidence="8" id="KW-0239">DNA-directed DNA polymerase</keyword>
<dbReference type="AlphaFoldDB" id="A0AAV3PEJ9"/>
<gene>
    <name evidence="12" type="ORF">LIER_37065</name>
</gene>
<dbReference type="PROSITE" id="PS50994">
    <property type="entry name" value="INTEGRASE"/>
    <property type="match status" value="1"/>
</dbReference>
<dbReference type="GO" id="GO:0015074">
    <property type="term" value="P:DNA integration"/>
    <property type="evidence" value="ECO:0007669"/>
    <property type="project" value="UniProtKB-KW"/>
</dbReference>
<keyword evidence="8" id="KW-0808">Transferase</keyword>
<dbReference type="EMBL" id="BAABME010017447">
    <property type="protein sequence ID" value="GAA0150104.1"/>
    <property type="molecule type" value="Genomic_DNA"/>
</dbReference>
<dbReference type="InterPro" id="IPR025724">
    <property type="entry name" value="GAG-pre-integrase_dom"/>
</dbReference>
<name>A0AAV3PEJ9_LITER</name>
<evidence type="ECO:0000256" key="10">
    <source>
        <dbReference type="ARBA" id="ARBA00023268"/>
    </source>
</evidence>
<keyword evidence="4" id="KW-0378">Hydrolase</keyword>